<dbReference type="PRINTS" id="PR00794">
    <property type="entry name" value="RIBONUCLEASE"/>
</dbReference>
<keyword evidence="3" id="KW-0964">Secreted</keyword>
<organism evidence="10 11">
    <name type="scientific">Knipowitschia caucasica</name>
    <name type="common">Caucasian dwarf goby</name>
    <name type="synonym">Pomatoschistus caucasicus</name>
    <dbReference type="NCBI Taxonomy" id="637954"/>
    <lineage>
        <taxon>Eukaryota</taxon>
        <taxon>Metazoa</taxon>
        <taxon>Chordata</taxon>
        <taxon>Craniata</taxon>
        <taxon>Vertebrata</taxon>
        <taxon>Euteleostomi</taxon>
        <taxon>Actinopterygii</taxon>
        <taxon>Neopterygii</taxon>
        <taxon>Teleostei</taxon>
        <taxon>Neoteleostei</taxon>
        <taxon>Acanthomorphata</taxon>
        <taxon>Gobiaria</taxon>
        <taxon>Gobiiformes</taxon>
        <taxon>Gobioidei</taxon>
        <taxon>Gobiidae</taxon>
        <taxon>Gobiinae</taxon>
        <taxon>Knipowitschia</taxon>
    </lineage>
</organism>
<dbReference type="PANTHER" id="PTHR11437">
    <property type="entry name" value="RIBONUCLEASE"/>
    <property type="match status" value="1"/>
</dbReference>
<sequence>MLQQIGKQFWGSQQKSSENNPIKEVVEQRLHRICSLTTEAMKTYSLLFVLVLCPSLLLGQNVVDRYRNFINQHVNQGMSRTRCAEVMRTRRITAENNNCKQTNTFISSTTNAIKAVCGNAGTPYKNSANLRKSLQPFPVINCEQSGTHRPPRCEYRGRSQTVYVVLGCQDGYPVHYDRGEM</sequence>
<dbReference type="EMBL" id="OZ035824">
    <property type="protein sequence ID" value="CAL1592057.1"/>
    <property type="molecule type" value="Genomic_DNA"/>
</dbReference>
<evidence type="ECO:0000256" key="7">
    <source>
        <dbReference type="ARBA" id="ARBA00023157"/>
    </source>
</evidence>
<feature type="domain" description="Ribonuclease A-domain" evidence="9">
    <location>
        <begin position="62"/>
        <end position="180"/>
    </location>
</feature>
<accession>A0AAV2KVI1</accession>
<evidence type="ECO:0000256" key="1">
    <source>
        <dbReference type="ARBA" id="ARBA00004613"/>
    </source>
</evidence>
<dbReference type="GO" id="GO:0001525">
    <property type="term" value="P:angiogenesis"/>
    <property type="evidence" value="ECO:0007669"/>
    <property type="project" value="TreeGrafter"/>
</dbReference>
<keyword evidence="7" id="KW-1015">Disulfide bond</keyword>
<comment type="subcellular location">
    <subcellularLocation>
        <location evidence="1">Secreted</location>
    </subcellularLocation>
</comment>
<evidence type="ECO:0000256" key="2">
    <source>
        <dbReference type="ARBA" id="ARBA00005600"/>
    </source>
</evidence>
<comment type="similarity">
    <text evidence="2 8">Belongs to the pancreatic ribonuclease family.</text>
</comment>
<evidence type="ECO:0000256" key="8">
    <source>
        <dbReference type="RuleBase" id="RU000651"/>
    </source>
</evidence>
<keyword evidence="11" id="KW-1185">Reference proteome</keyword>
<keyword evidence="4 8" id="KW-0540">Nuclease</keyword>
<keyword evidence="5 8" id="KW-0255">Endonuclease</keyword>
<keyword evidence="6 8" id="KW-0378">Hydrolase</keyword>
<dbReference type="SUPFAM" id="SSF54076">
    <property type="entry name" value="RNase A-like"/>
    <property type="match status" value="1"/>
</dbReference>
<dbReference type="InterPro" id="IPR001427">
    <property type="entry name" value="RNaseA"/>
</dbReference>
<evidence type="ECO:0000313" key="10">
    <source>
        <dbReference type="EMBL" id="CAL1592057.1"/>
    </source>
</evidence>
<dbReference type="GO" id="GO:0050830">
    <property type="term" value="P:defense response to Gram-positive bacterium"/>
    <property type="evidence" value="ECO:0007669"/>
    <property type="project" value="TreeGrafter"/>
</dbReference>
<dbReference type="PROSITE" id="PS00127">
    <property type="entry name" value="RNASE_PANCREATIC"/>
    <property type="match status" value="1"/>
</dbReference>
<dbReference type="PANTHER" id="PTHR11437:SF10">
    <property type="entry name" value="ANGIOGENIN-RELATED"/>
    <property type="match status" value="1"/>
</dbReference>
<name>A0AAV2KVI1_KNICA</name>
<dbReference type="GO" id="GO:0050829">
    <property type="term" value="P:defense response to Gram-negative bacterium"/>
    <property type="evidence" value="ECO:0007669"/>
    <property type="project" value="TreeGrafter"/>
</dbReference>
<evidence type="ECO:0000256" key="5">
    <source>
        <dbReference type="ARBA" id="ARBA00022759"/>
    </source>
</evidence>
<dbReference type="Proteomes" id="UP001497482">
    <property type="component" value="Chromosome 2"/>
</dbReference>
<dbReference type="Gene3D" id="3.10.130.10">
    <property type="entry name" value="Ribonuclease A-like domain"/>
    <property type="match status" value="1"/>
</dbReference>
<dbReference type="InterPro" id="IPR023412">
    <property type="entry name" value="RNaseA_domain"/>
</dbReference>
<evidence type="ECO:0000313" key="11">
    <source>
        <dbReference type="Proteomes" id="UP001497482"/>
    </source>
</evidence>
<dbReference type="AlphaFoldDB" id="A0AAV2KVI1"/>
<proteinExistence type="inferred from homology"/>
<evidence type="ECO:0000256" key="6">
    <source>
        <dbReference type="ARBA" id="ARBA00022801"/>
    </source>
</evidence>
<dbReference type="Pfam" id="PF00074">
    <property type="entry name" value="RnaseA"/>
    <property type="match status" value="1"/>
</dbReference>
<evidence type="ECO:0000256" key="4">
    <source>
        <dbReference type="ARBA" id="ARBA00022722"/>
    </source>
</evidence>
<dbReference type="GO" id="GO:0005576">
    <property type="term" value="C:extracellular region"/>
    <property type="evidence" value="ECO:0007669"/>
    <property type="project" value="UniProtKB-SubCell"/>
</dbReference>
<dbReference type="GO" id="GO:0003676">
    <property type="term" value="F:nucleic acid binding"/>
    <property type="evidence" value="ECO:0007669"/>
    <property type="project" value="InterPro"/>
</dbReference>
<dbReference type="SMART" id="SM00092">
    <property type="entry name" value="RNAse_Pc"/>
    <property type="match status" value="1"/>
</dbReference>
<dbReference type="GO" id="GO:0004540">
    <property type="term" value="F:RNA nuclease activity"/>
    <property type="evidence" value="ECO:0007669"/>
    <property type="project" value="TreeGrafter"/>
</dbReference>
<gene>
    <name evidence="10" type="ORF">KC01_LOCUS21370</name>
</gene>
<dbReference type="GO" id="GO:0016787">
    <property type="term" value="F:hydrolase activity"/>
    <property type="evidence" value="ECO:0007669"/>
    <property type="project" value="UniProtKB-KW"/>
</dbReference>
<protein>
    <recommendedName>
        <fullName evidence="9">Ribonuclease A-domain domain-containing protein</fullName>
    </recommendedName>
</protein>
<reference evidence="10 11" key="1">
    <citation type="submission" date="2024-04" db="EMBL/GenBank/DDBJ databases">
        <authorList>
            <person name="Waldvogel A.-M."/>
            <person name="Schoenle A."/>
        </authorList>
    </citation>
    <scope>NUCLEOTIDE SEQUENCE [LARGE SCALE GENOMIC DNA]</scope>
</reference>
<dbReference type="GO" id="GO:0004519">
    <property type="term" value="F:endonuclease activity"/>
    <property type="evidence" value="ECO:0007669"/>
    <property type="project" value="UniProtKB-KW"/>
</dbReference>
<dbReference type="InterPro" id="IPR023411">
    <property type="entry name" value="RNaseA_AS"/>
</dbReference>
<dbReference type="CDD" id="cd06265">
    <property type="entry name" value="RNase_A_canonical"/>
    <property type="match status" value="1"/>
</dbReference>
<evidence type="ECO:0000259" key="9">
    <source>
        <dbReference type="SMART" id="SM00092"/>
    </source>
</evidence>
<dbReference type="InterPro" id="IPR036816">
    <property type="entry name" value="RNaseA-like_dom_sf"/>
</dbReference>
<evidence type="ECO:0000256" key="3">
    <source>
        <dbReference type="ARBA" id="ARBA00022525"/>
    </source>
</evidence>